<dbReference type="InterPro" id="IPR036291">
    <property type="entry name" value="NAD(P)-bd_dom_sf"/>
</dbReference>
<dbReference type="EMBL" id="JAAZSR010000010">
    <property type="protein sequence ID" value="NKX49287.1"/>
    <property type="molecule type" value="Genomic_DNA"/>
</dbReference>
<reference evidence="4 5" key="1">
    <citation type="submission" date="2020-04" db="EMBL/GenBank/DDBJ databases">
        <authorList>
            <person name="Liu S."/>
        </authorList>
    </citation>
    <scope>NUCLEOTIDE SEQUENCE [LARGE SCALE GENOMIC DNA]</scope>
    <source>
        <strain evidence="4 5">CGMCC 1.15091</strain>
    </source>
</reference>
<comment type="caution">
    <text evidence="4">The sequence shown here is derived from an EMBL/GenBank/DDBJ whole genome shotgun (WGS) entry which is preliminary data.</text>
</comment>
<dbReference type="SUPFAM" id="SSF51735">
    <property type="entry name" value="NAD(P)-binding Rossmann-fold domains"/>
    <property type="match status" value="1"/>
</dbReference>
<evidence type="ECO:0000259" key="3">
    <source>
        <dbReference type="SMART" id="SM00829"/>
    </source>
</evidence>
<protein>
    <submittedName>
        <fullName evidence="4">NADPH:quinone reductase</fullName>
    </submittedName>
</protein>
<dbReference type="Proteomes" id="UP000523795">
    <property type="component" value="Unassembled WGS sequence"/>
</dbReference>
<dbReference type="Gene3D" id="3.90.180.10">
    <property type="entry name" value="Medium-chain alcohol dehydrogenases, catalytic domain"/>
    <property type="match status" value="1"/>
</dbReference>
<evidence type="ECO:0000313" key="4">
    <source>
        <dbReference type="EMBL" id="NKX49287.1"/>
    </source>
</evidence>
<feature type="compositionally biased region" description="Basic and acidic residues" evidence="2">
    <location>
        <begin position="1"/>
        <end position="12"/>
    </location>
</feature>
<dbReference type="CDD" id="cd08253">
    <property type="entry name" value="zeta_crystallin"/>
    <property type="match status" value="1"/>
</dbReference>
<gene>
    <name evidence="4" type="ORF">HER39_01565</name>
</gene>
<dbReference type="Gene3D" id="3.40.50.720">
    <property type="entry name" value="NAD(P)-binding Rossmann-like Domain"/>
    <property type="match status" value="1"/>
</dbReference>
<keyword evidence="1" id="KW-0521">NADP</keyword>
<feature type="region of interest" description="Disordered" evidence="2">
    <location>
        <begin position="1"/>
        <end position="34"/>
    </location>
</feature>
<evidence type="ECO:0000256" key="2">
    <source>
        <dbReference type="SAM" id="MobiDB-lite"/>
    </source>
</evidence>
<organism evidence="4 5">
    <name type="scientific">Arthrobacter deserti</name>
    <dbReference type="NCBI Taxonomy" id="1742687"/>
    <lineage>
        <taxon>Bacteria</taxon>
        <taxon>Bacillati</taxon>
        <taxon>Actinomycetota</taxon>
        <taxon>Actinomycetes</taxon>
        <taxon>Micrococcales</taxon>
        <taxon>Micrococcaceae</taxon>
        <taxon>Arthrobacter</taxon>
    </lineage>
</organism>
<feature type="domain" description="Enoyl reductase (ER)" evidence="3">
    <location>
        <begin position="10"/>
        <end position="317"/>
    </location>
</feature>
<dbReference type="InterPro" id="IPR051603">
    <property type="entry name" value="Zinc-ADH_QOR/CCCR"/>
</dbReference>
<sequence>MKRIEVREHGSEEVLQPAEAGPGEAGPGEAGPGQLRIDIHAAGVNPADTYIRAGNYEFLQPRLPFTPGCDAAGVVTGTGSGVTGFSNGDRVWISTLPGRTLGTYSETIVCDAGLAHKLPGHLSFAEGAALGIPYTTAYRALFQRGRARPGETELVHGASGGVGIPTVQLAAAHGLKVIGTAGTPAGRELVTQCGAVHALDHTAPGYLSRLKDLTDGRGVDLVVEMLANRNLQEDLNVLARNGRVVIVGSRGPVEINPRSLMAAEAVVRGTALWNMGPGDFEETYAALDRLLESRAIRPVVGKQFPLAEAAAAHRFIA</sequence>
<dbReference type="InterPro" id="IPR011032">
    <property type="entry name" value="GroES-like_sf"/>
</dbReference>
<dbReference type="SUPFAM" id="SSF50129">
    <property type="entry name" value="GroES-like"/>
    <property type="match status" value="1"/>
</dbReference>
<dbReference type="Pfam" id="PF00107">
    <property type="entry name" value="ADH_zinc_N"/>
    <property type="match status" value="1"/>
</dbReference>
<evidence type="ECO:0000256" key="1">
    <source>
        <dbReference type="ARBA" id="ARBA00022857"/>
    </source>
</evidence>
<proteinExistence type="predicted"/>
<keyword evidence="5" id="KW-1185">Reference proteome</keyword>
<accession>A0ABX1JIY9</accession>
<dbReference type="PANTHER" id="PTHR44154">
    <property type="entry name" value="QUINONE OXIDOREDUCTASE"/>
    <property type="match status" value="1"/>
</dbReference>
<dbReference type="PANTHER" id="PTHR44154:SF1">
    <property type="entry name" value="QUINONE OXIDOREDUCTASE"/>
    <property type="match status" value="1"/>
</dbReference>
<evidence type="ECO:0000313" key="5">
    <source>
        <dbReference type="Proteomes" id="UP000523795"/>
    </source>
</evidence>
<dbReference type="Pfam" id="PF08240">
    <property type="entry name" value="ADH_N"/>
    <property type="match status" value="1"/>
</dbReference>
<dbReference type="InterPro" id="IPR013149">
    <property type="entry name" value="ADH-like_C"/>
</dbReference>
<dbReference type="InterPro" id="IPR020843">
    <property type="entry name" value="ER"/>
</dbReference>
<feature type="non-terminal residue" evidence="4">
    <location>
        <position position="317"/>
    </location>
</feature>
<dbReference type="InterPro" id="IPR013154">
    <property type="entry name" value="ADH-like_N"/>
</dbReference>
<name>A0ABX1JIY9_9MICC</name>
<dbReference type="SMART" id="SM00829">
    <property type="entry name" value="PKS_ER"/>
    <property type="match status" value="1"/>
</dbReference>